<evidence type="ECO:0000313" key="4">
    <source>
        <dbReference type="EMBL" id="MTV31034.1"/>
    </source>
</evidence>
<dbReference type="Gene3D" id="3.40.50.2300">
    <property type="match status" value="1"/>
</dbReference>
<name>A0A6N8DQE6_RHOAC</name>
<feature type="domain" description="Response regulatory" evidence="3">
    <location>
        <begin position="6"/>
        <end position="117"/>
    </location>
</feature>
<keyword evidence="1 2" id="KW-0597">Phosphoprotein</keyword>
<dbReference type="InterPro" id="IPR050595">
    <property type="entry name" value="Bact_response_regulator"/>
</dbReference>
<dbReference type="AlphaFoldDB" id="A0A6N8DQE6"/>
<evidence type="ECO:0000313" key="5">
    <source>
        <dbReference type="Proteomes" id="UP000439113"/>
    </source>
</evidence>
<dbReference type="PANTHER" id="PTHR44591">
    <property type="entry name" value="STRESS RESPONSE REGULATOR PROTEIN 1"/>
    <property type="match status" value="1"/>
</dbReference>
<dbReference type="SUPFAM" id="SSF52172">
    <property type="entry name" value="CheY-like"/>
    <property type="match status" value="1"/>
</dbReference>
<evidence type="ECO:0000256" key="1">
    <source>
        <dbReference type="ARBA" id="ARBA00022553"/>
    </source>
</evidence>
<dbReference type="PANTHER" id="PTHR44591:SF24">
    <property type="entry name" value="PROTEIN-GLUTAMATE METHYLESTERASE_PROTEIN-GLUTAMINE GLUTAMINASE 1"/>
    <property type="match status" value="1"/>
</dbReference>
<evidence type="ECO:0000256" key="2">
    <source>
        <dbReference type="PROSITE-ProRule" id="PRU00169"/>
    </source>
</evidence>
<organism evidence="4 5">
    <name type="scientific">Rhodoblastus acidophilus</name>
    <name type="common">Rhodopseudomonas acidophila</name>
    <dbReference type="NCBI Taxonomy" id="1074"/>
    <lineage>
        <taxon>Bacteria</taxon>
        <taxon>Pseudomonadati</taxon>
        <taxon>Pseudomonadota</taxon>
        <taxon>Alphaproteobacteria</taxon>
        <taxon>Hyphomicrobiales</taxon>
        <taxon>Rhodoblastaceae</taxon>
        <taxon>Rhodoblastus</taxon>
    </lineage>
</organism>
<accession>A0A6N8DQE6</accession>
<comment type="caution">
    <text evidence="4">The sequence shown here is derived from an EMBL/GenBank/DDBJ whole genome shotgun (WGS) entry which is preliminary data.</text>
</comment>
<sequence length="119" mass="12497">MSPRARILVVEDEALVAFALEEMLSDFGYDVVGPAPNVQAALKLVGDEKIDAAILDVNLGGETVEPVAEALAAVGAPFVFTTGYSSASALPPAFKDRPSLNKPYQPEALREAVARLLGD</sequence>
<dbReference type="EMBL" id="WNKS01000005">
    <property type="protein sequence ID" value="MTV31034.1"/>
    <property type="molecule type" value="Genomic_DNA"/>
</dbReference>
<dbReference type="PROSITE" id="PS50110">
    <property type="entry name" value="RESPONSE_REGULATORY"/>
    <property type="match status" value="1"/>
</dbReference>
<dbReference type="GO" id="GO:0000160">
    <property type="term" value="P:phosphorelay signal transduction system"/>
    <property type="evidence" value="ECO:0007669"/>
    <property type="project" value="InterPro"/>
</dbReference>
<proteinExistence type="predicted"/>
<dbReference type="Proteomes" id="UP000439113">
    <property type="component" value="Unassembled WGS sequence"/>
</dbReference>
<evidence type="ECO:0000259" key="3">
    <source>
        <dbReference type="PROSITE" id="PS50110"/>
    </source>
</evidence>
<dbReference type="InterPro" id="IPR011006">
    <property type="entry name" value="CheY-like_superfamily"/>
</dbReference>
<dbReference type="SMART" id="SM00448">
    <property type="entry name" value="REC"/>
    <property type="match status" value="1"/>
</dbReference>
<dbReference type="RefSeq" id="WP_264586140.1">
    <property type="nucleotide sequence ID" value="NZ_JAOQNR010000004.1"/>
</dbReference>
<dbReference type="InterPro" id="IPR001789">
    <property type="entry name" value="Sig_transdc_resp-reg_receiver"/>
</dbReference>
<reference evidence="4 5" key="1">
    <citation type="submission" date="2019-11" db="EMBL/GenBank/DDBJ databases">
        <title>Whole-genome sequence of a Rhodoblastus acidophilus DSM 142.</title>
        <authorList>
            <person name="Kyndt J.A."/>
            <person name="Meyer T.E."/>
        </authorList>
    </citation>
    <scope>NUCLEOTIDE SEQUENCE [LARGE SCALE GENOMIC DNA]</scope>
    <source>
        <strain evidence="4 5">DSM 142</strain>
    </source>
</reference>
<gene>
    <name evidence="4" type="ORF">GJ654_08505</name>
</gene>
<protein>
    <submittedName>
        <fullName evidence="4">Response regulator</fullName>
    </submittedName>
</protein>
<dbReference type="Pfam" id="PF00072">
    <property type="entry name" value="Response_reg"/>
    <property type="match status" value="1"/>
</dbReference>
<feature type="modified residue" description="4-aspartylphosphate" evidence="2">
    <location>
        <position position="56"/>
    </location>
</feature>